<dbReference type="EMBL" id="KN847041">
    <property type="protein sequence ID" value="KIW33074.1"/>
    <property type="molecule type" value="Genomic_DNA"/>
</dbReference>
<dbReference type="RefSeq" id="XP_016253290.1">
    <property type="nucleotide sequence ID" value="XM_016391388.1"/>
</dbReference>
<evidence type="ECO:0000313" key="2">
    <source>
        <dbReference type="Proteomes" id="UP000054466"/>
    </source>
</evidence>
<sequence length="123" mass="14775">MLGAEGCICNWWVDTKVQPESLILFRYRPHWALWPNPDSDPSGKEFEHEIPSHTTELDQQVAELEWQEQQLLLQYETEMLGLEVMQQFRRIAELEWEEQQPLMQYETELLGLDVMEQCYQIFN</sequence>
<protein>
    <submittedName>
        <fullName evidence="1">Uncharacterized protein</fullName>
    </submittedName>
</protein>
<organism evidence="1 2">
    <name type="scientific">Cladophialophora immunda</name>
    <dbReference type="NCBI Taxonomy" id="569365"/>
    <lineage>
        <taxon>Eukaryota</taxon>
        <taxon>Fungi</taxon>
        <taxon>Dikarya</taxon>
        <taxon>Ascomycota</taxon>
        <taxon>Pezizomycotina</taxon>
        <taxon>Eurotiomycetes</taxon>
        <taxon>Chaetothyriomycetidae</taxon>
        <taxon>Chaetothyriales</taxon>
        <taxon>Herpotrichiellaceae</taxon>
        <taxon>Cladophialophora</taxon>
    </lineage>
</organism>
<dbReference type="GeneID" id="27343763"/>
<proteinExistence type="predicted"/>
<dbReference type="AlphaFoldDB" id="A0A0D2DBK0"/>
<reference evidence="1 2" key="1">
    <citation type="submission" date="2015-01" db="EMBL/GenBank/DDBJ databases">
        <title>The Genome Sequence of Cladophialophora immunda CBS83496.</title>
        <authorList>
            <consortium name="The Broad Institute Genomics Platform"/>
            <person name="Cuomo C."/>
            <person name="de Hoog S."/>
            <person name="Gorbushina A."/>
            <person name="Stielow B."/>
            <person name="Teixiera M."/>
            <person name="Abouelleil A."/>
            <person name="Chapman S.B."/>
            <person name="Priest M."/>
            <person name="Young S.K."/>
            <person name="Wortman J."/>
            <person name="Nusbaum C."/>
            <person name="Birren B."/>
        </authorList>
    </citation>
    <scope>NUCLEOTIDE SEQUENCE [LARGE SCALE GENOMIC DNA]</scope>
    <source>
        <strain evidence="1 2">CBS 83496</strain>
    </source>
</reference>
<gene>
    <name evidence="1" type="ORF">PV07_04569</name>
</gene>
<evidence type="ECO:0000313" key="1">
    <source>
        <dbReference type="EMBL" id="KIW33074.1"/>
    </source>
</evidence>
<dbReference type="HOGENOM" id="CLU_2015012_0_0_1"/>
<keyword evidence="2" id="KW-1185">Reference proteome</keyword>
<name>A0A0D2DBK0_9EURO</name>
<accession>A0A0D2DBK0</accession>
<dbReference type="VEuPathDB" id="FungiDB:PV07_04569"/>
<dbReference type="Proteomes" id="UP000054466">
    <property type="component" value="Unassembled WGS sequence"/>
</dbReference>